<evidence type="ECO:0000256" key="1">
    <source>
        <dbReference type="SAM" id="MobiDB-lite"/>
    </source>
</evidence>
<name>A0A1I8FK51_9PLAT</name>
<accession>A0A1I8FK51</accession>
<proteinExistence type="predicted"/>
<reference evidence="3" key="1">
    <citation type="submission" date="2016-11" db="UniProtKB">
        <authorList>
            <consortium name="WormBaseParasite"/>
        </authorList>
    </citation>
    <scope>IDENTIFICATION</scope>
</reference>
<evidence type="ECO:0000313" key="2">
    <source>
        <dbReference type="Proteomes" id="UP000095280"/>
    </source>
</evidence>
<dbReference type="AlphaFoldDB" id="A0A1I8FK51"/>
<sequence length="463" mass="50311">CPAVPFANISTNGSQPGTPADPDDPRKSGGALYLNFTSLHHFTTLTLQPVWFVVLPPEIIALNFTDAQQCFECPVNFYYLNGRCIHHYSDFNAQLTRPLALEYCRRNISWTHPSRPLCCPSASTTTRPCGWAYAPLGNSKSRPSRSSVGALSSSFSVHLGVGVTPARGAPELVEATAAAFLAGSTGRLQSPPPPTTALRGATCRRPSKPASYAGRATCSSIETRTWTPASSTMDTITVNYSTAADAGSFVVEQLCRGNVEFAKFSAVQATRCYRAVLERGSSLRITFTTKWMFFAVTLMGAGTKDAYYRQYSGMTVYYSDSAPGQHSSAGQHQLCRQSGEKLSCENKTQLEVVSPQAGTQTIDCQGSWLLFYRHWGLRMANEPELPAYQNGLPERAVRYVECNRFRISPPSTKTYRPDCWQLPPAPSAQDEAALIASLNGLTFSALRTWGDQRSPGAASSGSA</sequence>
<evidence type="ECO:0000313" key="3">
    <source>
        <dbReference type="WBParaSite" id="maker-unitig_36312-snap-gene-0.2-mRNA-1"/>
    </source>
</evidence>
<protein>
    <submittedName>
        <fullName evidence="3">CUB domain-containing protein</fullName>
    </submittedName>
</protein>
<feature type="region of interest" description="Disordered" evidence="1">
    <location>
        <begin position="184"/>
        <end position="208"/>
    </location>
</feature>
<dbReference type="Proteomes" id="UP000095280">
    <property type="component" value="Unplaced"/>
</dbReference>
<keyword evidence="2" id="KW-1185">Reference proteome</keyword>
<dbReference type="WBParaSite" id="maker-unitig_36312-snap-gene-0.2-mRNA-1">
    <property type="protein sequence ID" value="maker-unitig_36312-snap-gene-0.2-mRNA-1"/>
    <property type="gene ID" value="maker-unitig_36312-snap-gene-0.2"/>
</dbReference>
<organism evidence="2 3">
    <name type="scientific">Macrostomum lignano</name>
    <dbReference type="NCBI Taxonomy" id="282301"/>
    <lineage>
        <taxon>Eukaryota</taxon>
        <taxon>Metazoa</taxon>
        <taxon>Spiralia</taxon>
        <taxon>Lophotrochozoa</taxon>
        <taxon>Platyhelminthes</taxon>
        <taxon>Rhabditophora</taxon>
        <taxon>Macrostomorpha</taxon>
        <taxon>Macrostomida</taxon>
        <taxon>Macrostomidae</taxon>
        <taxon>Macrostomum</taxon>
    </lineage>
</organism>